<proteinExistence type="predicted"/>
<keyword evidence="2" id="KW-1185">Reference proteome</keyword>
<gene>
    <name evidence="1" type="ORF">JQ615_25360</name>
</gene>
<comment type="caution">
    <text evidence="1">The sequence shown here is derived from an EMBL/GenBank/DDBJ whole genome shotgun (WGS) entry which is preliminary data.</text>
</comment>
<evidence type="ECO:0000313" key="2">
    <source>
        <dbReference type="Proteomes" id="UP001315278"/>
    </source>
</evidence>
<accession>A0ABS5FPH9</accession>
<dbReference type="RefSeq" id="WP_212493884.1">
    <property type="nucleotide sequence ID" value="NZ_JAFCJH010000030.1"/>
</dbReference>
<dbReference type="Proteomes" id="UP001315278">
    <property type="component" value="Unassembled WGS sequence"/>
</dbReference>
<dbReference type="EMBL" id="JAFCJH010000030">
    <property type="protein sequence ID" value="MBR0798720.1"/>
    <property type="molecule type" value="Genomic_DNA"/>
</dbReference>
<organism evidence="1 2">
    <name type="scientific">Bradyrhizobium jicamae</name>
    <dbReference type="NCBI Taxonomy" id="280332"/>
    <lineage>
        <taxon>Bacteria</taxon>
        <taxon>Pseudomonadati</taxon>
        <taxon>Pseudomonadota</taxon>
        <taxon>Alphaproteobacteria</taxon>
        <taxon>Hyphomicrobiales</taxon>
        <taxon>Nitrobacteraceae</taxon>
        <taxon>Bradyrhizobium</taxon>
    </lineage>
</organism>
<sequence>MPDEVDAKSSERPLGGRLLSERKADFFLTSLMSLQSAVGQSSALNGPWEDRGANQIKREILQRKIEAQMNGPAILARTLSSASIRDRYHNDWQYHSRSDHHSKIACWGVIFDLMVSTPLLRRHVEAGAVCFGINHEMRDFVHDRKKNLDLVLCTPGGVTTTETLASMGRSYQIELTDRERSAFDALPQLVRAPVGSVIMALEAKACMTAHQRALPRLYDELNSSHLTVHGASDQAVAVAYTMVNAAEDYLSPDLNKKNRLSDPEWSKHKQPRDAQLAIDKIKQLPRRSKVGDVGYDAISIVVVDMANNGSAVKLVNGPPGPPKGDIYNYENMIARLSGIYATRFKDLS</sequence>
<name>A0ABS5FPH9_9BRAD</name>
<evidence type="ECO:0000313" key="1">
    <source>
        <dbReference type="EMBL" id="MBR0798720.1"/>
    </source>
</evidence>
<protein>
    <submittedName>
        <fullName evidence="1">Uncharacterized protein</fullName>
    </submittedName>
</protein>
<reference evidence="2" key="1">
    <citation type="journal article" date="2021" name="ISME J.">
        <title>Evolutionary origin and ecological implication of a unique nif island in free-living Bradyrhizobium lineages.</title>
        <authorList>
            <person name="Tao J."/>
        </authorList>
    </citation>
    <scope>NUCLEOTIDE SEQUENCE [LARGE SCALE GENOMIC DNA]</scope>
    <source>
        <strain evidence="2">SZCCT0434</strain>
    </source>
</reference>